<dbReference type="KEGG" id="vg:40088341"/>
<dbReference type="RefSeq" id="YP_009612003.1">
    <property type="nucleotide sequence ID" value="NC_042013.1"/>
</dbReference>
<dbReference type="GeneID" id="40088341"/>
<sequence length="105" mass="12420">MNDNQYRGLVFDTLVSFALKMWPDFWDFTIYDNGDVEIDFNNGVQNSEQIDAMFPVHPIKIKNLAYITFDAYSTYVTLTVRDNKGYVTHVEDNVREWFIENTTLY</sequence>
<keyword evidence="2" id="KW-1185">Reference proteome</keyword>
<accession>A0A2L0UZY4</accession>
<evidence type="ECO:0000313" key="2">
    <source>
        <dbReference type="Proteomes" id="UP000223025"/>
    </source>
</evidence>
<dbReference type="Proteomes" id="UP000223025">
    <property type="component" value="Segment"/>
</dbReference>
<evidence type="ECO:0000313" key="1">
    <source>
        <dbReference type="EMBL" id="AUZ95097.1"/>
    </source>
</evidence>
<organism evidence="1 2">
    <name type="scientific">Agrobacterium phage Atu_ph07</name>
    <dbReference type="NCBI Taxonomy" id="2024264"/>
    <lineage>
        <taxon>Viruses</taxon>
        <taxon>Duplodnaviria</taxon>
        <taxon>Heunggongvirae</taxon>
        <taxon>Uroviricota</taxon>
        <taxon>Caudoviricetes</taxon>
        <taxon>Polybotosvirus</taxon>
        <taxon>Polybotosvirus Atuph07</taxon>
    </lineage>
</organism>
<name>A0A2L0UZY4_9CAUD</name>
<protein>
    <submittedName>
        <fullName evidence="1">Uncharacterized protein</fullName>
    </submittedName>
</protein>
<dbReference type="EMBL" id="MF403008">
    <property type="protein sequence ID" value="AUZ95097.1"/>
    <property type="molecule type" value="Genomic_DNA"/>
</dbReference>
<proteinExistence type="predicted"/>
<reference evidence="1 2" key="1">
    <citation type="submission" date="2017-06" db="EMBL/GenBank/DDBJ databases">
        <authorList>
            <person name="Kim H.J."/>
            <person name="Triplett B.A."/>
        </authorList>
    </citation>
    <scope>NUCLEOTIDE SEQUENCE [LARGE SCALE GENOMIC DNA]</scope>
</reference>